<proteinExistence type="predicted"/>
<evidence type="ECO:0000313" key="1">
    <source>
        <dbReference type="EMBL" id="KAK4887140.1"/>
    </source>
</evidence>
<accession>A0AAN7PF05</accession>
<protein>
    <submittedName>
        <fullName evidence="1">Uncharacterized protein</fullName>
    </submittedName>
</protein>
<dbReference type="Proteomes" id="UP001353858">
    <property type="component" value="Unassembled WGS sequence"/>
</dbReference>
<dbReference type="AlphaFoldDB" id="A0AAN7PF05"/>
<sequence length="307" mass="34394">MGREMSKFTAFVGSGGRDGFLKYSGFSRAFGAPMGDDINISSKLERLQENMENYIRFKLLGGNFFLKSGVIPHIFDCQPDRKRAASAPERSLSLKMKRRRLMEEVLISTKISSKEDLDRPSTSSPVVGSETDEHVFTVCDENVKSVGVQVKPLYRSKYVSCNIQAKVCDTASSPGKFFVMKEAATLPIKGFSVSTTKRSDCNRKIPFYLPSTSSGNGFESCSSYIVSESSVVEAKVLLEDKKKLQEQALNVTRRLIAKKPKSYLGVPDSWFPHLLNLICTKTKLNYDHIMLTLMKIKLNDSFFRLGD</sequence>
<evidence type="ECO:0000313" key="2">
    <source>
        <dbReference type="Proteomes" id="UP001353858"/>
    </source>
</evidence>
<organism evidence="1 2">
    <name type="scientific">Aquatica leii</name>
    <dbReference type="NCBI Taxonomy" id="1421715"/>
    <lineage>
        <taxon>Eukaryota</taxon>
        <taxon>Metazoa</taxon>
        <taxon>Ecdysozoa</taxon>
        <taxon>Arthropoda</taxon>
        <taxon>Hexapoda</taxon>
        <taxon>Insecta</taxon>
        <taxon>Pterygota</taxon>
        <taxon>Neoptera</taxon>
        <taxon>Endopterygota</taxon>
        <taxon>Coleoptera</taxon>
        <taxon>Polyphaga</taxon>
        <taxon>Elateriformia</taxon>
        <taxon>Elateroidea</taxon>
        <taxon>Lampyridae</taxon>
        <taxon>Luciolinae</taxon>
        <taxon>Aquatica</taxon>
    </lineage>
</organism>
<keyword evidence="2" id="KW-1185">Reference proteome</keyword>
<gene>
    <name evidence="1" type="ORF">RN001_003411</name>
</gene>
<dbReference type="EMBL" id="JARPUR010000001">
    <property type="protein sequence ID" value="KAK4887140.1"/>
    <property type="molecule type" value="Genomic_DNA"/>
</dbReference>
<comment type="caution">
    <text evidence="1">The sequence shown here is derived from an EMBL/GenBank/DDBJ whole genome shotgun (WGS) entry which is preliminary data.</text>
</comment>
<name>A0AAN7PF05_9COLE</name>
<reference evidence="2" key="1">
    <citation type="submission" date="2023-01" db="EMBL/GenBank/DDBJ databases">
        <title>Key to firefly adult light organ development and bioluminescence: homeobox transcription factors regulate luciferase expression and transportation to peroxisome.</title>
        <authorList>
            <person name="Fu X."/>
        </authorList>
    </citation>
    <scope>NUCLEOTIDE SEQUENCE [LARGE SCALE GENOMIC DNA]</scope>
</reference>